<evidence type="ECO:0000256" key="3">
    <source>
        <dbReference type="ARBA" id="ARBA00022491"/>
    </source>
</evidence>
<evidence type="ECO:0000256" key="1">
    <source>
        <dbReference type="ARBA" id="ARBA00007158"/>
    </source>
</evidence>
<feature type="region of interest" description="Disordered" evidence="13">
    <location>
        <begin position="585"/>
        <end position="657"/>
    </location>
</feature>
<evidence type="ECO:0000256" key="12">
    <source>
        <dbReference type="PROSITE-ProRule" id="PRU00042"/>
    </source>
</evidence>
<feature type="compositionally biased region" description="Acidic residues" evidence="13">
    <location>
        <begin position="34"/>
        <end position="43"/>
    </location>
</feature>
<dbReference type="PANTHER" id="PTHR12487:SF7">
    <property type="entry name" value="PROTEIN TEASHIRT-RELATED"/>
    <property type="match status" value="1"/>
</dbReference>
<feature type="region of interest" description="Disordered" evidence="13">
    <location>
        <begin position="85"/>
        <end position="128"/>
    </location>
</feature>
<dbReference type="GO" id="GO:0000981">
    <property type="term" value="F:DNA-binding transcription factor activity, RNA polymerase II-specific"/>
    <property type="evidence" value="ECO:0007669"/>
    <property type="project" value="TreeGrafter"/>
</dbReference>
<dbReference type="Proteomes" id="UP000030746">
    <property type="component" value="Unassembled WGS sequence"/>
</dbReference>
<keyword evidence="2" id="KW-0217">Developmental protein</keyword>
<feature type="compositionally biased region" description="Polar residues" evidence="13">
    <location>
        <begin position="644"/>
        <end position="657"/>
    </location>
</feature>
<feature type="compositionally biased region" description="Basic and acidic residues" evidence="13">
    <location>
        <begin position="20"/>
        <end position="33"/>
    </location>
</feature>
<dbReference type="GO" id="GO:0005634">
    <property type="term" value="C:nucleus"/>
    <property type="evidence" value="ECO:0007669"/>
    <property type="project" value="TreeGrafter"/>
</dbReference>
<feature type="region of interest" description="Disordered" evidence="13">
    <location>
        <begin position="1"/>
        <end position="73"/>
    </location>
</feature>
<keyword evidence="7" id="KW-0862">Zinc</keyword>
<keyword evidence="8" id="KW-0805">Transcription regulation</keyword>
<feature type="compositionally biased region" description="Basic and acidic residues" evidence="13">
    <location>
        <begin position="542"/>
        <end position="554"/>
    </location>
</feature>
<dbReference type="InterPro" id="IPR013087">
    <property type="entry name" value="Znf_C2H2_type"/>
</dbReference>
<evidence type="ECO:0000256" key="9">
    <source>
        <dbReference type="ARBA" id="ARBA00023125"/>
    </source>
</evidence>
<dbReference type="HOGENOM" id="CLU_301743_0_0_1"/>
<dbReference type="GO" id="GO:0003677">
    <property type="term" value="F:DNA binding"/>
    <property type="evidence" value="ECO:0007669"/>
    <property type="project" value="UniProtKB-KW"/>
</dbReference>
<evidence type="ECO:0000313" key="15">
    <source>
        <dbReference type="EMBL" id="ESO82675.1"/>
    </source>
</evidence>
<dbReference type="SMART" id="SM00355">
    <property type="entry name" value="ZnF_C2H2"/>
    <property type="match status" value="4"/>
</dbReference>
<feature type="domain" description="C2H2-type" evidence="14">
    <location>
        <begin position="923"/>
        <end position="951"/>
    </location>
</feature>
<dbReference type="OMA" id="RRKQNYP"/>
<accession>V3ZJW6</accession>
<evidence type="ECO:0000256" key="7">
    <source>
        <dbReference type="ARBA" id="ARBA00022833"/>
    </source>
</evidence>
<feature type="region of interest" description="Disordered" evidence="13">
    <location>
        <begin position="898"/>
        <end position="918"/>
    </location>
</feature>
<feature type="compositionally biased region" description="Basic and acidic residues" evidence="13">
    <location>
        <begin position="621"/>
        <end position="643"/>
    </location>
</feature>
<evidence type="ECO:0000256" key="11">
    <source>
        <dbReference type="ARBA" id="ARBA00023242"/>
    </source>
</evidence>
<feature type="compositionally biased region" description="Polar residues" evidence="13">
    <location>
        <begin position="519"/>
        <end position="537"/>
    </location>
</feature>
<dbReference type="STRING" id="225164.V3ZJW6"/>
<evidence type="ECO:0000256" key="4">
    <source>
        <dbReference type="ARBA" id="ARBA00022723"/>
    </source>
</evidence>
<dbReference type="CTD" id="20236801"/>
<comment type="similarity">
    <text evidence="1">Belongs to the teashirt C2H2-type zinc-finger protein family.</text>
</comment>
<evidence type="ECO:0000256" key="13">
    <source>
        <dbReference type="SAM" id="MobiDB-lite"/>
    </source>
</evidence>
<evidence type="ECO:0000256" key="5">
    <source>
        <dbReference type="ARBA" id="ARBA00022737"/>
    </source>
</evidence>
<keyword evidence="16" id="KW-1185">Reference proteome</keyword>
<dbReference type="KEGG" id="lgi:LOTGIDRAFT_155690"/>
<dbReference type="AlphaFoldDB" id="V3ZJW6"/>
<organism evidence="15 16">
    <name type="scientific">Lottia gigantea</name>
    <name type="common">Giant owl limpet</name>
    <dbReference type="NCBI Taxonomy" id="225164"/>
    <lineage>
        <taxon>Eukaryota</taxon>
        <taxon>Metazoa</taxon>
        <taxon>Spiralia</taxon>
        <taxon>Lophotrochozoa</taxon>
        <taxon>Mollusca</taxon>
        <taxon>Gastropoda</taxon>
        <taxon>Patellogastropoda</taxon>
        <taxon>Lottioidea</taxon>
        <taxon>Lottiidae</taxon>
        <taxon>Lottia</taxon>
    </lineage>
</organism>
<protein>
    <recommendedName>
        <fullName evidence="14">C2H2-type domain-containing protein</fullName>
    </recommendedName>
</protein>
<reference evidence="15 16" key="1">
    <citation type="journal article" date="2013" name="Nature">
        <title>Insights into bilaterian evolution from three spiralian genomes.</title>
        <authorList>
            <person name="Simakov O."/>
            <person name="Marletaz F."/>
            <person name="Cho S.J."/>
            <person name="Edsinger-Gonzales E."/>
            <person name="Havlak P."/>
            <person name="Hellsten U."/>
            <person name="Kuo D.H."/>
            <person name="Larsson T."/>
            <person name="Lv J."/>
            <person name="Arendt D."/>
            <person name="Savage R."/>
            <person name="Osoegawa K."/>
            <person name="de Jong P."/>
            <person name="Grimwood J."/>
            <person name="Chapman J.A."/>
            <person name="Shapiro H."/>
            <person name="Aerts A."/>
            <person name="Otillar R.P."/>
            <person name="Terry A.Y."/>
            <person name="Boore J.L."/>
            <person name="Grigoriev I.V."/>
            <person name="Lindberg D.R."/>
            <person name="Seaver E.C."/>
            <person name="Weisblat D.A."/>
            <person name="Putnam N.H."/>
            <person name="Rokhsar D.S."/>
        </authorList>
    </citation>
    <scope>NUCLEOTIDE SEQUENCE [LARGE SCALE GENOMIC DNA]</scope>
</reference>
<keyword evidence="6 12" id="KW-0863">Zinc-finger</keyword>
<feature type="compositionally biased region" description="Basic and acidic residues" evidence="13">
    <location>
        <begin position="98"/>
        <end position="109"/>
    </location>
</feature>
<feature type="region of interest" description="Disordered" evidence="13">
    <location>
        <begin position="146"/>
        <end position="177"/>
    </location>
</feature>
<keyword evidence="10" id="KW-0804">Transcription</keyword>
<dbReference type="OrthoDB" id="5815793at2759"/>
<sequence>MDLSVCNNDDDNSPNQPIISRKEGEDNSTVKDEETLDDDSSEENNDKSDSSSEIQNEDIPQHTVNPQSIADIAKETKTLKSRILNDQLKSSEDLTSFKQDKNELDDKVSNHRNSKASSKKLVSQPNTKHHFENMLYNKKNFAKTQLDDQPLDLSTKSKSKDSSKDSANYNSKEEGLSSSLKSLQMRFGGNFNIEPPRKPSSIVPLQPTNHLNRVSKQPYNPQTPLQAAHIKSNIKPQFVKKEKSTTSTNISLKFPTKSTGNEEEVYSGDNKYTTHRCSCNKTYASLHALSSHIQDTGHTPVNAKASTLLDYPKLVRGQDMWLNQESEQTRRILRCMQCGESFQSLPMLTVHMMKTQHYTKIVSADHGRRSHKCSAYCEKELERECVFKCKVCHEAFGDMEALANHMVQSGHHKKQVLRAQNYSDLTLRNRRKRFNSDDSANILSNYYDFKRKCLPLPNSLLDDEDIFIPLPHDNSITCENCGKRIEMKYFVDHVRACIRQKSSVIGVLKSKLLNDESNKTLSDSENSCTSPPLSPQRTGKRKIQDTEESAEIKERKTHLSHHLKSRILQAFSPKQKIIEDLNKGNEGKKSADLNEKHNSLCSPPNKSVNGKPETSSNTEEIPIKKEKEIKREIAEDDDKRETTPVKQVPSQVEQESIPSSLTMDILDPNLNTPSSKSALQAMESFIQNSFSTKFDYRRQNCVPVPSTMHRHSLHLSKSESGFKKENNKLSKYKNLYEALHYREVKNGQCKVSSDKNKTIESKKCNNIKKENDNEKVDDNEDVNNECEQSIKDNSSDTDIKPSSSFDHSVLTKYLNIEKETDKEKEEASALNSLSSFVYSQPMTSEHPLDSLQRLLTKTDIPKALSRHFDLPYLTGIPELALPLNLSVKQCLSDDEDIDVGQEGTLSSSEDRASPVSEGEQRDYKCAACSRQFVSKGSYRYHLSRCHLSSVRKYGIKEAFNMSPYIYLPLDHTAKFSKYYEMAYELANKGK</sequence>
<proteinExistence type="inferred from homology"/>
<name>V3ZJW6_LOTGI</name>
<dbReference type="EMBL" id="KB203854">
    <property type="protein sequence ID" value="ESO82675.1"/>
    <property type="molecule type" value="Genomic_DNA"/>
</dbReference>
<dbReference type="GeneID" id="20236801"/>
<dbReference type="RefSeq" id="XP_009066476.1">
    <property type="nucleotide sequence ID" value="XM_009068228.1"/>
</dbReference>
<evidence type="ECO:0000256" key="6">
    <source>
        <dbReference type="ARBA" id="ARBA00022771"/>
    </source>
</evidence>
<evidence type="ECO:0000259" key="14">
    <source>
        <dbReference type="PROSITE" id="PS50157"/>
    </source>
</evidence>
<gene>
    <name evidence="15" type="ORF">LOTGIDRAFT_155690</name>
</gene>
<dbReference type="PANTHER" id="PTHR12487">
    <property type="entry name" value="TEASHIRT-RELATED"/>
    <property type="match status" value="1"/>
</dbReference>
<feature type="domain" description="C2H2-type" evidence="14">
    <location>
        <begin position="333"/>
        <end position="357"/>
    </location>
</feature>
<evidence type="ECO:0000256" key="2">
    <source>
        <dbReference type="ARBA" id="ARBA00022473"/>
    </source>
</evidence>
<dbReference type="PROSITE" id="PS00028">
    <property type="entry name" value="ZINC_FINGER_C2H2_1"/>
    <property type="match status" value="3"/>
</dbReference>
<dbReference type="PROSITE" id="PS50157">
    <property type="entry name" value="ZINC_FINGER_C2H2_2"/>
    <property type="match status" value="3"/>
</dbReference>
<keyword evidence="3" id="KW-0678">Repressor</keyword>
<keyword evidence="11" id="KW-0539">Nucleus</keyword>
<feature type="domain" description="C2H2-type" evidence="14">
    <location>
        <begin position="387"/>
        <end position="416"/>
    </location>
</feature>
<evidence type="ECO:0000256" key="10">
    <source>
        <dbReference type="ARBA" id="ARBA00023163"/>
    </source>
</evidence>
<feature type="compositionally biased region" description="Basic and acidic residues" evidence="13">
    <location>
        <begin position="908"/>
        <end position="918"/>
    </location>
</feature>
<keyword evidence="5" id="KW-0677">Repeat</keyword>
<evidence type="ECO:0000313" key="16">
    <source>
        <dbReference type="Proteomes" id="UP000030746"/>
    </source>
</evidence>
<dbReference type="InterPro" id="IPR027008">
    <property type="entry name" value="Teashirt_fam"/>
</dbReference>
<feature type="region of interest" description="Disordered" evidence="13">
    <location>
        <begin position="518"/>
        <end position="561"/>
    </location>
</feature>
<feature type="compositionally biased region" description="Polar residues" evidence="13">
    <location>
        <begin position="599"/>
        <end position="618"/>
    </location>
</feature>
<dbReference type="GO" id="GO:0008270">
    <property type="term" value="F:zinc ion binding"/>
    <property type="evidence" value="ECO:0007669"/>
    <property type="project" value="UniProtKB-KW"/>
</dbReference>
<evidence type="ECO:0000256" key="8">
    <source>
        <dbReference type="ARBA" id="ARBA00023015"/>
    </source>
</evidence>
<keyword evidence="9" id="KW-0238">DNA-binding</keyword>
<keyword evidence="4" id="KW-0479">Metal-binding</keyword>
<feature type="compositionally biased region" description="Basic and acidic residues" evidence="13">
    <location>
        <begin position="585"/>
        <end position="598"/>
    </location>
</feature>